<name>A0A1J8NIM3_9COXI</name>
<proteinExistence type="predicted"/>
<evidence type="ECO:0000313" key="1">
    <source>
        <dbReference type="EMBL" id="OIZ95201.1"/>
    </source>
</evidence>
<dbReference type="AlphaFoldDB" id="A0A1J8NIM3"/>
<organism evidence="1 2">
    <name type="scientific">Candidatus Rickettsiella isopodorum</name>
    <dbReference type="NCBI Taxonomy" id="1225476"/>
    <lineage>
        <taxon>Bacteria</taxon>
        <taxon>Pseudomonadati</taxon>
        <taxon>Pseudomonadota</taxon>
        <taxon>Gammaproteobacteria</taxon>
        <taxon>Legionellales</taxon>
        <taxon>Coxiellaceae</taxon>
        <taxon>Rickettsiella</taxon>
    </lineage>
</organism>
<dbReference type="EMBL" id="LUKY01000032">
    <property type="protein sequence ID" value="OIZ95201.1"/>
    <property type="molecule type" value="Genomic_DNA"/>
</dbReference>
<dbReference type="RefSeq" id="WP_071662461.1">
    <property type="nucleotide sequence ID" value="NZ_LUKY01000032.1"/>
</dbReference>
<reference evidence="1 2" key="1">
    <citation type="submission" date="2016-03" db="EMBL/GenBank/DDBJ databases">
        <title>Comparative genomics of Rickettsiella.</title>
        <authorList>
            <person name="Chandler C."/>
            <person name="Wang Y."/>
        </authorList>
    </citation>
    <scope>NUCLEOTIDE SEQUENCE [LARGE SCALE GENOMIC DNA]</scope>
    <source>
        <strain evidence="1 2">RCFS May 2013</strain>
    </source>
</reference>
<keyword evidence="2" id="KW-1185">Reference proteome</keyword>
<gene>
    <name evidence="1" type="ORF">A1D18_03655</name>
</gene>
<evidence type="ECO:0000313" key="2">
    <source>
        <dbReference type="Proteomes" id="UP000183924"/>
    </source>
</evidence>
<dbReference type="Proteomes" id="UP000183924">
    <property type="component" value="Unassembled WGS sequence"/>
</dbReference>
<sequence>MITITNNKKLSLLNHFKKIKYSELRIVELKNLIKENKLKNFELKSIQLKAILFLFPKLDRFNAFKLLLKHFDIKLSALSELEIKVLSACLSQDPAFNDLLPFDKKNFAGIFPAKQNVKRMTPYSIPKRTEDKIYNRCQSNTNSRESNNESQAKVTKRSQLSLAQFRLSIIKECSESTLNFFKRNVQEYGHQAIIASMKIEDLKNFIKLFPPNDAIKFLNSPLMRDQIEGFQRQNGQLSKECYIDLLSYFKPYQRDAVKKLLRPISPVISTKLLKLGAFKENKAKFAYTLLPDIVPSDNMFRTR</sequence>
<protein>
    <submittedName>
        <fullName evidence="1">Uncharacterized protein</fullName>
    </submittedName>
</protein>
<accession>A0A1J8NIM3</accession>
<comment type="caution">
    <text evidence="1">The sequence shown here is derived from an EMBL/GenBank/DDBJ whole genome shotgun (WGS) entry which is preliminary data.</text>
</comment>